<dbReference type="PANTHER" id="PTHR21561">
    <property type="entry name" value="INO80 COMPLEX SUBUNIT B"/>
    <property type="match status" value="1"/>
</dbReference>
<dbReference type="CDD" id="cd23021">
    <property type="entry name" value="zf-HIT_IN80B"/>
    <property type="match status" value="1"/>
</dbReference>
<feature type="domain" description="INO80 complex subunit B-like conserved region" evidence="2">
    <location>
        <begin position="187"/>
        <end position="260"/>
    </location>
</feature>
<feature type="compositionally biased region" description="Acidic residues" evidence="1">
    <location>
        <begin position="36"/>
        <end position="53"/>
    </location>
</feature>
<dbReference type="OrthoDB" id="2021186at2759"/>
<evidence type="ECO:0000259" key="2">
    <source>
        <dbReference type="SMART" id="SM01406"/>
    </source>
</evidence>
<reference evidence="5" key="1">
    <citation type="submission" date="2012-12" db="EMBL/GenBank/DDBJ databases">
        <authorList>
            <person name="Hellsten U."/>
            <person name="Grimwood J."/>
            <person name="Chapman J.A."/>
            <person name="Shapiro H."/>
            <person name="Aerts A."/>
            <person name="Otillar R.P."/>
            <person name="Terry A.Y."/>
            <person name="Boore J.L."/>
            <person name="Simakov O."/>
            <person name="Marletaz F."/>
            <person name="Cho S.-J."/>
            <person name="Edsinger-Gonzales E."/>
            <person name="Havlak P."/>
            <person name="Kuo D.-H."/>
            <person name="Larsson T."/>
            <person name="Lv J."/>
            <person name="Arendt D."/>
            <person name="Savage R."/>
            <person name="Osoegawa K."/>
            <person name="de Jong P."/>
            <person name="Lindberg D.R."/>
            <person name="Seaver E.C."/>
            <person name="Weisblat D.A."/>
            <person name="Putnam N.H."/>
            <person name="Grigoriev I.V."/>
            <person name="Rokhsar D.S."/>
        </authorList>
    </citation>
    <scope>NUCLEOTIDE SEQUENCE</scope>
    <source>
        <strain evidence="5">I ESC-2004</strain>
    </source>
</reference>
<dbReference type="InterPro" id="IPR006880">
    <property type="entry name" value="INO80B_C"/>
</dbReference>
<evidence type="ECO:0000256" key="1">
    <source>
        <dbReference type="SAM" id="MobiDB-lite"/>
    </source>
</evidence>
<dbReference type="OMA" id="MPCGVIG"/>
<name>R7UZH3_CAPTE</name>
<dbReference type="GO" id="GO:0006338">
    <property type="term" value="P:chromatin remodeling"/>
    <property type="evidence" value="ECO:0007669"/>
    <property type="project" value="InterPro"/>
</dbReference>
<dbReference type="EMBL" id="AMQN01005678">
    <property type="status" value="NOT_ANNOTATED_CDS"/>
    <property type="molecule type" value="Genomic_DNA"/>
</dbReference>
<evidence type="ECO:0000313" key="3">
    <source>
        <dbReference type="EMBL" id="ELU11674.1"/>
    </source>
</evidence>
<dbReference type="AlphaFoldDB" id="R7UZH3"/>
<feature type="compositionally biased region" description="Basic and acidic residues" evidence="1">
    <location>
        <begin position="178"/>
        <end position="190"/>
    </location>
</feature>
<reference evidence="4" key="3">
    <citation type="submission" date="2015-06" db="UniProtKB">
        <authorList>
            <consortium name="EnsemblMetazoa"/>
        </authorList>
    </citation>
    <scope>IDENTIFICATION</scope>
</reference>
<dbReference type="FunCoup" id="R7UZH3">
    <property type="interactions" value="121"/>
</dbReference>
<dbReference type="Pfam" id="PF04438">
    <property type="entry name" value="zf-HIT"/>
    <property type="match status" value="1"/>
</dbReference>
<gene>
    <name evidence="3" type="ORF">CAPTEDRAFT_226354</name>
</gene>
<dbReference type="STRING" id="283909.R7UZH3"/>
<dbReference type="Pfam" id="PF04795">
    <property type="entry name" value="PAPA-1"/>
    <property type="match status" value="1"/>
</dbReference>
<feature type="compositionally biased region" description="Basic residues" evidence="1">
    <location>
        <begin position="191"/>
        <end position="201"/>
    </location>
</feature>
<feature type="region of interest" description="Disordered" evidence="1">
    <location>
        <begin position="1"/>
        <end position="68"/>
    </location>
</feature>
<dbReference type="EMBL" id="KB296524">
    <property type="protein sequence ID" value="ELU11674.1"/>
    <property type="molecule type" value="Genomic_DNA"/>
</dbReference>
<dbReference type="PANTHER" id="PTHR21561:SF12">
    <property type="entry name" value="INO80 COMPLEX SUBUNIT B"/>
    <property type="match status" value="1"/>
</dbReference>
<accession>R7UZH3</accession>
<evidence type="ECO:0000313" key="4">
    <source>
        <dbReference type="EnsemblMetazoa" id="CapteP226354"/>
    </source>
</evidence>
<sequence>MGKRKDSSFEGDSSLESPLKRHKKHKKHKRKRPEAEADIEGEEQLPQEEDVEVDVLMSSPPTPPKPTIKLKLKIGSETVTKDVDGDGSEVESGMVKVERDDGIVWQDVKSDVFKTKKAGDDTSDEEQQWLDALEKGELDESGGVKRCRDPQLMTSRQRALLHGKPEEDLLQLPSGYRQSEDSKLSDEQIHKRQLKAKKRKEQAHQRAEKDKKQTLDRLLKKQQSKRCGPGGKGKGHGSQTPGLRYLSCASGISISVPGGVPFPCATQIAPTPPVPKMCEGPGCSNPRKYTCSKTGKSLCSLVCYKQNFEMRQV</sequence>
<dbReference type="HOGENOM" id="CLU_070409_2_0_1"/>
<evidence type="ECO:0000313" key="5">
    <source>
        <dbReference type="Proteomes" id="UP000014760"/>
    </source>
</evidence>
<feature type="compositionally biased region" description="Basic and acidic residues" evidence="1">
    <location>
        <begin position="202"/>
        <end position="216"/>
    </location>
</feature>
<organism evidence="3">
    <name type="scientific">Capitella teleta</name>
    <name type="common">Polychaete worm</name>
    <dbReference type="NCBI Taxonomy" id="283909"/>
    <lineage>
        <taxon>Eukaryota</taxon>
        <taxon>Metazoa</taxon>
        <taxon>Spiralia</taxon>
        <taxon>Lophotrochozoa</taxon>
        <taxon>Annelida</taxon>
        <taxon>Polychaeta</taxon>
        <taxon>Sedentaria</taxon>
        <taxon>Scolecida</taxon>
        <taxon>Capitellidae</taxon>
        <taxon>Capitella</taxon>
    </lineage>
</organism>
<dbReference type="InterPro" id="IPR029523">
    <property type="entry name" value="INO80B/Ies2"/>
</dbReference>
<keyword evidence="5" id="KW-1185">Reference proteome</keyword>
<dbReference type="EnsemblMetazoa" id="CapteT226354">
    <property type="protein sequence ID" value="CapteP226354"/>
    <property type="gene ID" value="CapteG226354"/>
</dbReference>
<dbReference type="Proteomes" id="UP000014760">
    <property type="component" value="Unassembled WGS sequence"/>
</dbReference>
<dbReference type="InterPro" id="IPR007529">
    <property type="entry name" value="Znf_HIT"/>
</dbReference>
<reference evidence="3 5" key="2">
    <citation type="journal article" date="2013" name="Nature">
        <title>Insights into bilaterian evolution from three spiralian genomes.</title>
        <authorList>
            <person name="Simakov O."/>
            <person name="Marletaz F."/>
            <person name="Cho S.J."/>
            <person name="Edsinger-Gonzales E."/>
            <person name="Havlak P."/>
            <person name="Hellsten U."/>
            <person name="Kuo D.H."/>
            <person name="Larsson T."/>
            <person name="Lv J."/>
            <person name="Arendt D."/>
            <person name="Savage R."/>
            <person name="Osoegawa K."/>
            <person name="de Jong P."/>
            <person name="Grimwood J."/>
            <person name="Chapman J.A."/>
            <person name="Shapiro H."/>
            <person name="Aerts A."/>
            <person name="Otillar R.P."/>
            <person name="Terry A.Y."/>
            <person name="Boore J.L."/>
            <person name="Grigoriev I.V."/>
            <person name="Lindberg D.R."/>
            <person name="Seaver E.C."/>
            <person name="Weisblat D.A."/>
            <person name="Putnam N.H."/>
            <person name="Rokhsar D.S."/>
        </authorList>
    </citation>
    <scope>NUCLEOTIDE SEQUENCE</scope>
    <source>
        <strain evidence="3 5">I ESC-2004</strain>
    </source>
</reference>
<feature type="compositionally biased region" description="Basic residues" evidence="1">
    <location>
        <begin position="20"/>
        <end position="32"/>
    </location>
</feature>
<dbReference type="SMART" id="SM01406">
    <property type="entry name" value="PAPA-1"/>
    <property type="match status" value="1"/>
</dbReference>
<feature type="region of interest" description="Disordered" evidence="1">
    <location>
        <begin position="156"/>
        <end position="216"/>
    </location>
</feature>
<protein>
    <recommendedName>
        <fullName evidence="2">INO80 complex subunit B-like conserved region domain-containing protein</fullName>
    </recommendedName>
</protein>
<dbReference type="GO" id="GO:0031011">
    <property type="term" value="C:Ino80 complex"/>
    <property type="evidence" value="ECO:0007669"/>
    <property type="project" value="InterPro"/>
</dbReference>
<proteinExistence type="predicted"/>
<feature type="region of interest" description="Disordered" evidence="1">
    <location>
        <begin position="221"/>
        <end position="240"/>
    </location>
</feature>